<evidence type="ECO:0000313" key="2">
    <source>
        <dbReference type="EMBL" id="ODQ61996.1"/>
    </source>
</evidence>
<dbReference type="GO" id="GO:0005774">
    <property type="term" value="C:vacuolar membrane"/>
    <property type="evidence" value="ECO:0007669"/>
    <property type="project" value="EnsemblFungi"/>
</dbReference>
<sequence>MSFSITLAHFCDKHGPKSILCTQTTTVDQVDQFILPSFSKESYCKSCLLMFPKSYSGENLTTLRTQDPKSEDIFITTQYSGVKFRLLNSIVRKCLSEESTVYDSKPMYFGDEFRGYSITQSFKIKDLEARGSERRYSFIVNSESEAAILQNWDLIVENITVIIDYLKESSIKIELQNSKNNEIFLRGKVQHSKSLIELLSDDELFVKIHRWNSKLLRKLIKQDDIGNPK</sequence>
<feature type="domain" description="UDENN FLCN/SMCR8-type" evidence="1">
    <location>
        <begin position="46"/>
        <end position="229"/>
    </location>
</feature>
<evidence type="ECO:0000259" key="1">
    <source>
        <dbReference type="PROSITE" id="PS51834"/>
    </source>
</evidence>
<dbReference type="GO" id="GO:1990877">
    <property type="term" value="C:FNIP-folliculin RagC/D GAP"/>
    <property type="evidence" value="ECO:0007669"/>
    <property type="project" value="EnsemblFungi"/>
</dbReference>
<dbReference type="GeneID" id="30198431"/>
<dbReference type="InterPro" id="IPR037520">
    <property type="entry name" value="Folliculin/SMCR8_longin"/>
</dbReference>
<evidence type="ECO:0000313" key="3">
    <source>
        <dbReference type="Proteomes" id="UP000094112"/>
    </source>
</evidence>
<dbReference type="Pfam" id="PF11704">
    <property type="entry name" value="Folliculin"/>
    <property type="match status" value="1"/>
</dbReference>
<dbReference type="PANTHER" id="PTHR31441:SF2">
    <property type="entry name" value="FOLLICULIN"/>
    <property type="match status" value="1"/>
</dbReference>
<dbReference type="Proteomes" id="UP000094112">
    <property type="component" value="Unassembled WGS sequence"/>
</dbReference>
<dbReference type="STRING" id="683960.A0A1E3P9B0"/>
<dbReference type="GO" id="GO:0005829">
    <property type="term" value="C:cytosol"/>
    <property type="evidence" value="ECO:0007669"/>
    <property type="project" value="TreeGrafter"/>
</dbReference>
<dbReference type="RefSeq" id="XP_019041203.1">
    <property type="nucleotide sequence ID" value="XM_019181185.1"/>
</dbReference>
<accession>A0A1E3P9B0</accession>
<dbReference type="AlphaFoldDB" id="A0A1E3P9B0"/>
<gene>
    <name evidence="2" type="ORF">WICANDRAFT_25755</name>
</gene>
<dbReference type="GO" id="GO:0005096">
    <property type="term" value="F:GTPase activator activity"/>
    <property type="evidence" value="ECO:0007669"/>
    <property type="project" value="EnsemblFungi"/>
</dbReference>
<dbReference type="InterPro" id="IPR037521">
    <property type="entry name" value="FLCN/SMCR8_DENN"/>
</dbReference>
<name>A0A1E3P9B0_WICAA</name>
<dbReference type="EMBL" id="KV454208">
    <property type="protein sequence ID" value="ODQ61996.1"/>
    <property type="molecule type" value="Genomic_DNA"/>
</dbReference>
<dbReference type="OrthoDB" id="5599713at2759"/>
<dbReference type="PROSITE" id="PS51834">
    <property type="entry name" value="DENN_FLCN_SMCR8"/>
    <property type="match status" value="1"/>
</dbReference>
<keyword evidence="3" id="KW-1185">Reference proteome</keyword>
<dbReference type="GO" id="GO:0071230">
    <property type="term" value="P:cellular response to amino acid stimulus"/>
    <property type="evidence" value="ECO:0007669"/>
    <property type="project" value="EnsemblFungi"/>
</dbReference>
<dbReference type="GO" id="GO:1904263">
    <property type="term" value="P:positive regulation of TORC1 signaling"/>
    <property type="evidence" value="ECO:0007669"/>
    <property type="project" value="EnsemblFungi"/>
</dbReference>
<dbReference type="PANTHER" id="PTHR31441">
    <property type="entry name" value="FOLLICULIN FAMILY MEMBER"/>
    <property type="match status" value="1"/>
</dbReference>
<reference evidence="2 3" key="1">
    <citation type="journal article" date="2016" name="Proc. Natl. Acad. Sci. U.S.A.">
        <title>Comparative genomics of biotechnologically important yeasts.</title>
        <authorList>
            <person name="Riley R."/>
            <person name="Haridas S."/>
            <person name="Wolfe K.H."/>
            <person name="Lopes M.R."/>
            <person name="Hittinger C.T."/>
            <person name="Goeker M."/>
            <person name="Salamov A.A."/>
            <person name="Wisecaver J.H."/>
            <person name="Long T.M."/>
            <person name="Calvey C.H."/>
            <person name="Aerts A.L."/>
            <person name="Barry K.W."/>
            <person name="Choi C."/>
            <person name="Clum A."/>
            <person name="Coughlan A.Y."/>
            <person name="Deshpande S."/>
            <person name="Douglass A.P."/>
            <person name="Hanson S.J."/>
            <person name="Klenk H.-P."/>
            <person name="LaButti K.M."/>
            <person name="Lapidus A."/>
            <person name="Lindquist E.A."/>
            <person name="Lipzen A.M."/>
            <person name="Meier-Kolthoff J.P."/>
            <person name="Ohm R.A."/>
            <person name="Otillar R.P."/>
            <person name="Pangilinan J.L."/>
            <person name="Peng Y."/>
            <person name="Rokas A."/>
            <person name="Rosa C.A."/>
            <person name="Scheuner C."/>
            <person name="Sibirny A.A."/>
            <person name="Slot J.C."/>
            <person name="Stielow J.B."/>
            <person name="Sun H."/>
            <person name="Kurtzman C.P."/>
            <person name="Blackwell M."/>
            <person name="Grigoriev I.V."/>
            <person name="Jeffries T.W."/>
        </authorList>
    </citation>
    <scope>NUCLEOTIDE SEQUENCE [LARGE SCALE GENOMIC DNA]</scope>
    <source>
        <strain evidence="3">ATCC 58044 / CBS 1984 / NCYC 433 / NRRL Y-366-8</strain>
    </source>
</reference>
<dbReference type="InterPro" id="IPR021713">
    <property type="entry name" value="Folliculin"/>
</dbReference>
<organism evidence="2 3">
    <name type="scientific">Wickerhamomyces anomalus (strain ATCC 58044 / CBS 1984 / NCYC 433 / NRRL Y-366-8)</name>
    <name type="common">Yeast</name>
    <name type="synonym">Hansenula anomala</name>
    <dbReference type="NCBI Taxonomy" id="683960"/>
    <lineage>
        <taxon>Eukaryota</taxon>
        <taxon>Fungi</taxon>
        <taxon>Dikarya</taxon>
        <taxon>Ascomycota</taxon>
        <taxon>Saccharomycotina</taxon>
        <taxon>Saccharomycetes</taxon>
        <taxon>Phaffomycetales</taxon>
        <taxon>Wickerhamomycetaceae</taxon>
        <taxon>Wickerhamomyces</taxon>
    </lineage>
</organism>
<protein>
    <recommendedName>
        <fullName evidence="1">UDENN FLCN/SMCR8-type domain-containing protein</fullName>
    </recommendedName>
</protein>
<proteinExistence type="predicted"/>